<gene>
    <name evidence="1" type="ORF">MM415A02894_0010</name>
    <name evidence="2" type="ORF">MM415B03217_0010</name>
</gene>
<name>A0A6M3LBW9_9ZZZZ</name>
<reference evidence="2" key="1">
    <citation type="submission" date="2020-03" db="EMBL/GenBank/DDBJ databases">
        <title>The deep terrestrial virosphere.</title>
        <authorList>
            <person name="Holmfeldt K."/>
            <person name="Nilsson E."/>
            <person name="Simone D."/>
            <person name="Lopez-Fernandez M."/>
            <person name="Wu X."/>
            <person name="de Brujin I."/>
            <person name="Lundin D."/>
            <person name="Andersson A."/>
            <person name="Bertilsson S."/>
            <person name="Dopson M."/>
        </authorList>
    </citation>
    <scope>NUCLEOTIDE SEQUENCE</scope>
    <source>
        <strain evidence="1">MM415A02894</strain>
        <strain evidence="2">MM415B03217</strain>
    </source>
</reference>
<protein>
    <submittedName>
        <fullName evidence="2">Uncharacterized protein</fullName>
    </submittedName>
</protein>
<dbReference type="EMBL" id="MT141928">
    <property type="protein sequence ID" value="QJA72150.1"/>
    <property type="molecule type" value="Genomic_DNA"/>
</dbReference>
<evidence type="ECO:0000313" key="1">
    <source>
        <dbReference type="EMBL" id="QJA72150.1"/>
    </source>
</evidence>
<organism evidence="2">
    <name type="scientific">viral metagenome</name>
    <dbReference type="NCBI Taxonomy" id="1070528"/>
    <lineage>
        <taxon>unclassified sequences</taxon>
        <taxon>metagenomes</taxon>
        <taxon>organismal metagenomes</taxon>
    </lineage>
</organism>
<dbReference type="EMBL" id="MT143028">
    <property type="protein sequence ID" value="QJA91983.1"/>
    <property type="molecule type" value="Genomic_DNA"/>
</dbReference>
<dbReference type="AlphaFoldDB" id="A0A6M3LBW9"/>
<evidence type="ECO:0000313" key="2">
    <source>
        <dbReference type="EMBL" id="QJA91983.1"/>
    </source>
</evidence>
<accession>A0A6M3LBW9</accession>
<sequence>MKIKKIQTYRNNDIGLIVSVKCFQCEKKHWTLEGNDKKMAIFTCLECQTRIRIKVRIDDLRVEDVIREITEKIKAGIISK</sequence>
<proteinExistence type="predicted"/>